<keyword evidence="2" id="KW-0732">Signal</keyword>
<name>A0A137P371_CONC2</name>
<gene>
    <name evidence="3" type="ORF">CONCODRAFT_71413</name>
</gene>
<organism evidence="3 4">
    <name type="scientific">Conidiobolus coronatus (strain ATCC 28846 / CBS 209.66 / NRRL 28638)</name>
    <name type="common">Delacroixia coronata</name>
    <dbReference type="NCBI Taxonomy" id="796925"/>
    <lineage>
        <taxon>Eukaryota</taxon>
        <taxon>Fungi</taxon>
        <taxon>Fungi incertae sedis</taxon>
        <taxon>Zoopagomycota</taxon>
        <taxon>Entomophthoromycotina</taxon>
        <taxon>Entomophthoromycetes</taxon>
        <taxon>Entomophthorales</taxon>
        <taxon>Ancylistaceae</taxon>
        <taxon>Conidiobolus</taxon>
    </lineage>
</organism>
<evidence type="ECO:0000256" key="1">
    <source>
        <dbReference type="SAM" id="MobiDB-lite"/>
    </source>
</evidence>
<evidence type="ECO:0000313" key="3">
    <source>
        <dbReference type="EMBL" id="KXN69487.1"/>
    </source>
</evidence>
<protein>
    <submittedName>
        <fullName evidence="3">Uncharacterized protein</fullName>
    </submittedName>
</protein>
<dbReference type="EMBL" id="KQ964532">
    <property type="protein sequence ID" value="KXN69487.1"/>
    <property type="molecule type" value="Genomic_DNA"/>
</dbReference>
<feature type="signal peptide" evidence="2">
    <location>
        <begin position="1"/>
        <end position="15"/>
    </location>
</feature>
<proteinExistence type="predicted"/>
<keyword evidence="4" id="KW-1185">Reference proteome</keyword>
<dbReference type="PROSITE" id="PS51257">
    <property type="entry name" value="PROKAR_LIPOPROTEIN"/>
    <property type="match status" value="1"/>
</dbReference>
<dbReference type="Proteomes" id="UP000070444">
    <property type="component" value="Unassembled WGS sequence"/>
</dbReference>
<feature type="region of interest" description="Disordered" evidence="1">
    <location>
        <begin position="27"/>
        <end position="49"/>
    </location>
</feature>
<sequence>MKLLILSLALSSASCAYLPTTKFNSPPIQQQAPVGQNQSQAQLPPQFSQPPVMNMQPHVMYTPMSGTAPMAGPQALLTNMDFLTKMGNLAYGMGVKFAQGMEESHKGGQNQPTTNEAHIAIEPENMPNEDEAKKQE</sequence>
<reference evidence="3 4" key="1">
    <citation type="journal article" date="2015" name="Genome Biol. Evol.">
        <title>Phylogenomic analyses indicate that early fungi evolved digesting cell walls of algal ancestors of land plants.</title>
        <authorList>
            <person name="Chang Y."/>
            <person name="Wang S."/>
            <person name="Sekimoto S."/>
            <person name="Aerts A.L."/>
            <person name="Choi C."/>
            <person name="Clum A."/>
            <person name="LaButti K.M."/>
            <person name="Lindquist E.A."/>
            <person name="Yee Ngan C."/>
            <person name="Ohm R.A."/>
            <person name="Salamov A.A."/>
            <person name="Grigoriev I.V."/>
            <person name="Spatafora J.W."/>
            <person name="Berbee M.L."/>
        </authorList>
    </citation>
    <scope>NUCLEOTIDE SEQUENCE [LARGE SCALE GENOMIC DNA]</scope>
    <source>
        <strain evidence="3 4">NRRL 28638</strain>
    </source>
</reference>
<evidence type="ECO:0000313" key="4">
    <source>
        <dbReference type="Proteomes" id="UP000070444"/>
    </source>
</evidence>
<accession>A0A137P371</accession>
<feature type="region of interest" description="Disordered" evidence="1">
    <location>
        <begin position="102"/>
        <end position="136"/>
    </location>
</feature>
<feature type="compositionally biased region" description="Polar residues" evidence="1">
    <location>
        <begin position="107"/>
        <end position="116"/>
    </location>
</feature>
<feature type="chain" id="PRO_5012023228" evidence="2">
    <location>
        <begin position="16"/>
        <end position="136"/>
    </location>
</feature>
<dbReference type="AlphaFoldDB" id="A0A137P371"/>
<evidence type="ECO:0000256" key="2">
    <source>
        <dbReference type="SAM" id="SignalP"/>
    </source>
</evidence>